<gene>
    <name evidence="3" type="ORF">SAMN05444170_0003</name>
</gene>
<dbReference type="EMBL" id="LT670849">
    <property type="protein sequence ID" value="SHN60472.1"/>
    <property type="molecule type" value="Genomic_DNA"/>
</dbReference>
<organism evidence="3 4">
    <name type="scientific">Bradyrhizobium erythrophlei</name>
    <dbReference type="NCBI Taxonomy" id="1437360"/>
    <lineage>
        <taxon>Bacteria</taxon>
        <taxon>Pseudomonadati</taxon>
        <taxon>Pseudomonadota</taxon>
        <taxon>Alphaproteobacteria</taxon>
        <taxon>Hyphomicrobiales</taxon>
        <taxon>Nitrobacteraceae</taxon>
        <taxon>Bradyrhizobium</taxon>
    </lineage>
</organism>
<evidence type="ECO:0000259" key="2">
    <source>
        <dbReference type="Pfam" id="PF13204"/>
    </source>
</evidence>
<dbReference type="Proteomes" id="UP000184096">
    <property type="component" value="Chromosome I"/>
</dbReference>
<dbReference type="SUPFAM" id="SSF51445">
    <property type="entry name" value="(Trans)glycosidases"/>
    <property type="match status" value="1"/>
</dbReference>
<evidence type="ECO:0000313" key="4">
    <source>
        <dbReference type="Proteomes" id="UP000184096"/>
    </source>
</evidence>
<reference evidence="4" key="1">
    <citation type="submission" date="2016-11" db="EMBL/GenBank/DDBJ databases">
        <authorList>
            <person name="Varghese N."/>
            <person name="Submissions S."/>
        </authorList>
    </citation>
    <scope>NUCLEOTIDE SEQUENCE [LARGE SCALE GENOMIC DNA]</scope>
    <source>
        <strain evidence="4">GAS401</strain>
    </source>
</reference>
<evidence type="ECO:0000313" key="3">
    <source>
        <dbReference type="EMBL" id="SHN60472.1"/>
    </source>
</evidence>
<feature type="domain" description="Apiosidase-like catalytic" evidence="2">
    <location>
        <begin position="47"/>
        <end position="367"/>
    </location>
</feature>
<dbReference type="InterPro" id="IPR025277">
    <property type="entry name" value="Apiosidase-like_cat_dom"/>
</dbReference>
<evidence type="ECO:0000259" key="1">
    <source>
        <dbReference type="Pfam" id="PF12904"/>
    </source>
</evidence>
<keyword evidence="4" id="KW-1185">Reference proteome</keyword>
<dbReference type="Gene3D" id="3.20.20.80">
    <property type="entry name" value="Glycosidases"/>
    <property type="match status" value="1"/>
</dbReference>
<dbReference type="PANTHER" id="PTHR37836:SF2">
    <property type="entry name" value="DUF4038 DOMAIN-CONTAINING PROTEIN"/>
    <property type="match status" value="1"/>
</dbReference>
<dbReference type="AlphaFoldDB" id="A0A1M7SPT4"/>
<feature type="domain" description="Putative collagen-binding" evidence="1">
    <location>
        <begin position="372"/>
        <end position="462"/>
    </location>
</feature>
<dbReference type="InterPro" id="IPR017853">
    <property type="entry name" value="GH"/>
</dbReference>
<sequence length="473" mass="50716">MLTRRRLIGAAMGSLVLPRRASAEHSFSAAVTPAVTQGFPVALDATKTFFVDQNGEPCFGSGESPQLIVEALSNSDTLLYLNDRASRGINLLWMIVADNKDGNNPPLDSNGDAPFSGADFTNFNEPYWQHVDFVVQQCLARDMTILFMPFFVGITSAEGYHDSLLAASTARLQGYADFISTRYAAYPNIIWTLGGDADCQNATIYSQIDIFARRLKANDSNRLITMECFNSAGGTGGRVSSTAGTKVGLGSVPSWLDINWVYTLAPNAIADAQRAYDAGLPCMLGEDNYELENLGNGLTTQLQLRTEDYGSVLGGCVLGKLLGTGEWAFNQASTGFAVSSPSWQSQLNSQGIQTHQLAAKLFRSRAFHKLRPDTSNVVMTSGASRGAVCARTSDGQTVIAYLPNGNETVTIDMTKITDTGSQANCNWYNPQTGAVTNIGTFSTSGTRKFTSPDSNDWVLVADSEAAGLRAPGS</sequence>
<protein>
    <submittedName>
        <fullName evidence="3">Putative collagen-binding domain of a collagenase</fullName>
    </submittedName>
</protein>
<accession>A0A1M7SPT4</accession>
<dbReference type="PANTHER" id="PTHR37836">
    <property type="entry name" value="LMO1036 PROTEIN"/>
    <property type="match status" value="1"/>
</dbReference>
<name>A0A1M7SPT4_9BRAD</name>
<dbReference type="Pfam" id="PF13204">
    <property type="entry name" value="Apiosidase"/>
    <property type="match status" value="1"/>
</dbReference>
<dbReference type="InterPro" id="IPR024749">
    <property type="entry name" value="Collagen-bd_put"/>
</dbReference>
<proteinExistence type="predicted"/>
<dbReference type="OrthoDB" id="8108447at2"/>
<dbReference type="Pfam" id="PF12904">
    <property type="entry name" value="Collagen_bind_2"/>
    <property type="match status" value="1"/>
</dbReference>